<evidence type="ECO:0000259" key="5">
    <source>
        <dbReference type="Pfam" id="PF13339"/>
    </source>
</evidence>
<dbReference type="EMBL" id="CP042191">
    <property type="protein sequence ID" value="QDS72027.1"/>
    <property type="molecule type" value="Genomic_DNA"/>
</dbReference>
<keyword evidence="7" id="KW-1185">Reference proteome</keyword>
<dbReference type="GO" id="GO:0005730">
    <property type="term" value="C:nucleolus"/>
    <property type="evidence" value="ECO:0007669"/>
    <property type="project" value="TreeGrafter"/>
</dbReference>
<evidence type="ECO:0000256" key="3">
    <source>
        <dbReference type="SAM" id="MobiDB-lite"/>
    </source>
</evidence>
<dbReference type="Pfam" id="PF13339">
    <property type="entry name" value="AATF-Che1"/>
    <property type="match status" value="1"/>
</dbReference>
<gene>
    <name evidence="6" type="ORF">FKW77_002172</name>
</gene>
<evidence type="ECO:0000313" key="7">
    <source>
        <dbReference type="Proteomes" id="UP000316270"/>
    </source>
</evidence>
<dbReference type="InterPro" id="IPR012617">
    <property type="entry name" value="AATF_C"/>
</dbReference>
<evidence type="ECO:0000259" key="4">
    <source>
        <dbReference type="Pfam" id="PF08164"/>
    </source>
</evidence>
<dbReference type="Proteomes" id="UP000316270">
    <property type="component" value="Chromosome 7"/>
</dbReference>
<name>A0A517L8R2_9PEZI</name>
<evidence type="ECO:0000256" key="1">
    <source>
        <dbReference type="ARBA" id="ARBA00008966"/>
    </source>
</evidence>
<sequence length="523" mass="58109">MSKKAVKARSLAEQIAELNDPAPKDFDPEDVNAYERDSDENEQDEGEDESRAHYETVGKSKLRKQPEAVILGPQYSGSRISRDALDESEDDENDPFDKLLDDEASEEEEEALHSDSQNSDDEDEDGETYNGYGDESDDKEGSEEEDYTSGTEFSDDDAAPARPPKSDQSNPIDRAELRKLMAQDQKSVATTLTEGARADAEKGKAVQAQRKAFDSLLNTRIKLQKALVVANSLSAIDINDKEVKESKDVVSAAEDAALKLWNNINSLRTSLQSSRTGSKRSHSEYTADTPLSTLWEDTQRYEISQIQHRNTTLNFWSTKCRATTTAATQSQTRLNQSTKEQQLSDVLAGQLSDISRLVSKTRLARSCAPIQAAATSKTSKPVEEEKEGALPIYDDADFYSTLLQNLISQRSSEATTSLGNLNLNMNMNMQPWEAARQAKVKKVVDTKASKGRKLRYTVHEKIQNFMAPEDRGTWGERQAEDLFGALFGRKGVLGEGVDGVDDDDEEMDDWETNGEGLKLFARA</sequence>
<comment type="similarity">
    <text evidence="1">Belongs to the AATF family.</text>
</comment>
<dbReference type="PANTHER" id="PTHR15565">
    <property type="entry name" value="AATF PROTEIN APOPTOSIS ANTAGONIZING TRANSCRIPTION FACTOR"/>
    <property type="match status" value="1"/>
</dbReference>
<dbReference type="STRING" id="50376.A0A517L8R2"/>
<proteinExistence type="inferred from homology"/>
<dbReference type="Pfam" id="PF08164">
    <property type="entry name" value="TRAUB"/>
    <property type="match status" value="1"/>
</dbReference>
<accession>A0A517L8R2</accession>
<feature type="compositionally biased region" description="Acidic residues" evidence="3">
    <location>
        <begin position="118"/>
        <end position="127"/>
    </location>
</feature>
<evidence type="ECO:0000313" key="6">
    <source>
        <dbReference type="EMBL" id="QDS72027.1"/>
    </source>
</evidence>
<protein>
    <recommendedName>
        <fullName evidence="2">Protein BFR2</fullName>
    </recommendedName>
</protein>
<organism evidence="6 7">
    <name type="scientific">Venturia effusa</name>
    <dbReference type="NCBI Taxonomy" id="50376"/>
    <lineage>
        <taxon>Eukaryota</taxon>
        <taxon>Fungi</taxon>
        <taxon>Dikarya</taxon>
        <taxon>Ascomycota</taxon>
        <taxon>Pezizomycotina</taxon>
        <taxon>Dothideomycetes</taxon>
        <taxon>Pleosporomycetidae</taxon>
        <taxon>Venturiales</taxon>
        <taxon>Venturiaceae</taxon>
        <taxon>Venturia</taxon>
    </lineage>
</organism>
<feature type="compositionally biased region" description="Basic and acidic residues" evidence="3">
    <location>
        <begin position="49"/>
        <end position="58"/>
    </location>
</feature>
<feature type="domain" description="AATF leucine zipper-containing" evidence="5">
    <location>
        <begin position="199"/>
        <end position="319"/>
    </location>
</feature>
<feature type="compositionally biased region" description="Acidic residues" evidence="3">
    <location>
        <begin position="134"/>
        <end position="158"/>
    </location>
</feature>
<dbReference type="InterPro" id="IPR025160">
    <property type="entry name" value="AATF"/>
</dbReference>
<reference evidence="6 7" key="1">
    <citation type="submission" date="2019-07" db="EMBL/GenBank/DDBJ databases">
        <title>Finished genome of Venturia effusa.</title>
        <authorList>
            <person name="Young C.A."/>
            <person name="Cox M.P."/>
            <person name="Ganley A.R.D."/>
            <person name="David W.J."/>
        </authorList>
    </citation>
    <scope>NUCLEOTIDE SEQUENCE [LARGE SCALE GENOMIC DNA]</scope>
    <source>
        <strain evidence="7">albino</strain>
    </source>
</reference>
<evidence type="ECO:0000256" key="2">
    <source>
        <dbReference type="ARBA" id="ARBA00013850"/>
    </source>
</evidence>
<dbReference type="AlphaFoldDB" id="A0A517L8R2"/>
<dbReference type="GO" id="GO:0000462">
    <property type="term" value="P:maturation of SSU-rRNA from tricistronic rRNA transcript (SSU-rRNA, 5.8S rRNA, LSU-rRNA)"/>
    <property type="evidence" value="ECO:0007669"/>
    <property type="project" value="TreeGrafter"/>
</dbReference>
<dbReference type="OrthoDB" id="5783963at2759"/>
<feature type="compositionally biased region" description="Acidic residues" evidence="3">
    <location>
        <begin position="27"/>
        <end position="48"/>
    </location>
</feature>
<feature type="region of interest" description="Disordered" evidence="3">
    <location>
        <begin position="1"/>
        <end position="171"/>
    </location>
</feature>
<feature type="domain" description="Apoptosis-antagonizing transcription factor C-terminal" evidence="4">
    <location>
        <begin position="399"/>
        <end position="487"/>
    </location>
</feature>
<dbReference type="InterPro" id="IPR039223">
    <property type="entry name" value="AATF/Bfr2"/>
</dbReference>
<dbReference type="PANTHER" id="PTHR15565:SF0">
    <property type="entry name" value="PROTEIN AATF"/>
    <property type="match status" value="1"/>
</dbReference>